<dbReference type="Pfam" id="PF02133">
    <property type="entry name" value="Transp_cyt_pur"/>
    <property type="match status" value="1"/>
</dbReference>
<feature type="transmembrane region" description="Helical" evidence="6">
    <location>
        <begin position="24"/>
        <end position="42"/>
    </location>
</feature>
<name>A0A6P1MF77_9FIRM</name>
<evidence type="ECO:0000256" key="3">
    <source>
        <dbReference type="ARBA" id="ARBA00022692"/>
    </source>
</evidence>
<evidence type="ECO:0000313" key="8">
    <source>
        <dbReference type="Proteomes" id="UP000463883"/>
    </source>
</evidence>
<feature type="transmembrane region" description="Helical" evidence="6">
    <location>
        <begin position="100"/>
        <end position="120"/>
    </location>
</feature>
<protein>
    <recommendedName>
        <fullName evidence="9">Cytosine permease</fullName>
    </recommendedName>
</protein>
<dbReference type="Proteomes" id="UP000463883">
    <property type="component" value="Chromosome"/>
</dbReference>
<dbReference type="KEGG" id="amic:Ami3637_04780"/>
<comment type="subcellular location">
    <subcellularLocation>
        <location evidence="1">Membrane</location>
        <topology evidence="1">Multi-pass membrane protein</topology>
    </subcellularLocation>
</comment>
<feature type="transmembrane region" description="Helical" evidence="6">
    <location>
        <begin position="132"/>
        <end position="153"/>
    </location>
</feature>
<keyword evidence="8" id="KW-1185">Reference proteome</keyword>
<dbReference type="EMBL" id="CP047591">
    <property type="protein sequence ID" value="QHI71793.1"/>
    <property type="molecule type" value="Genomic_DNA"/>
</dbReference>
<feature type="transmembrane region" description="Helical" evidence="6">
    <location>
        <begin position="54"/>
        <end position="79"/>
    </location>
</feature>
<dbReference type="AlphaFoldDB" id="A0A6P1MF77"/>
<comment type="similarity">
    <text evidence="2">Belongs to the purine-cytosine permease (2.A.39) family.</text>
</comment>
<dbReference type="InterPro" id="IPR001248">
    <property type="entry name" value="Pur-cyt_permease"/>
</dbReference>
<evidence type="ECO:0000256" key="2">
    <source>
        <dbReference type="ARBA" id="ARBA00008974"/>
    </source>
</evidence>
<dbReference type="Gene3D" id="1.10.4160.10">
    <property type="entry name" value="Hydantoin permease"/>
    <property type="match status" value="1"/>
</dbReference>
<evidence type="ECO:0000256" key="6">
    <source>
        <dbReference type="SAM" id="Phobius"/>
    </source>
</evidence>
<dbReference type="RefSeq" id="WP_162361567.1">
    <property type="nucleotide sequence ID" value="NZ_CP047591.1"/>
</dbReference>
<dbReference type="InterPro" id="IPR030191">
    <property type="entry name" value="CodB"/>
</dbReference>
<organism evidence="7 8">
    <name type="scientific">Aminipila terrae</name>
    <dbReference type="NCBI Taxonomy" id="2697030"/>
    <lineage>
        <taxon>Bacteria</taxon>
        <taxon>Bacillati</taxon>
        <taxon>Bacillota</taxon>
        <taxon>Clostridia</taxon>
        <taxon>Peptostreptococcales</taxon>
        <taxon>Anaerovoracaceae</taxon>
        <taxon>Aminipila</taxon>
    </lineage>
</organism>
<dbReference type="GO" id="GO:0015209">
    <property type="term" value="F:cytosine transmembrane transporter activity"/>
    <property type="evidence" value="ECO:0007669"/>
    <property type="project" value="InterPro"/>
</dbReference>
<keyword evidence="3 6" id="KW-0812">Transmembrane</keyword>
<accession>A0A6P1MF77</accession>
<dbReference type="PANTHER" id="PTHR30569:SF0">
    <property type="entry name" value="CYTOSINE PERMEASE"/>
    <property type="match status" value="1"/>
</dbReference>
<gene>
    <name evidence="7" type="ORF">Ami3637_04780</name>
</gene>
<keyword evidence="5 6" id="KW-0472">Membrane</keyword>
<evidence type="ECO:0000256" key="5">
    <source>
        <dbReference type="ARBA" id="ARBA00023136"/>
    </source>
</evidence>
<evidence type="ECO:0000256" key="4">
    <source>
        <dbReference type="ARBA" id="ARBA00022989"/>
    </source>
</evidence>
<evidence type="ECO:0000256" key="1">
    <source>
        <dbReference type="ARBA" id="ARBA00004141"/>
    </source>
</evidence>
<reference evidence="7 8" key="1">
    <citation type="submission" date="2020-01" db="EMBL/GenBank/DDBJ databases">
        <title>Genomic analysis of Aminipila sp. CBA3637.</title>
        <authorList>
            <person name="Kim Y.B."/>
            <person name="Roh S.W."/>
        </authorList>
    </citation>
    <scope>NUCLEOTIDE SEQUENCE [LARGE SCALE GENOMIC DNA]</scope>
    <source>
        <strain evidence="7 8">CBA3637</strain>
    </source>
</reference>
<keyword evidence="4 6" id="KW-1133">Transmembrane helix</keyword>
<sequence length="157" mass="16967">MDKEKNKAEVNALTPIPENERKSWISMAFVQAGICVCVPAFLEGALLAEAMPVWQAIVSGTLGYVIVVIVMSILGMMGCDLGIPSCTLTKSTFGDKGGRYIVSLLFAINLTGWFGIQNGLCGEAFTNFMSQYVGIEIPVVASNIIWALLCYLLQYTA</sequence>
<dbReference type="PANTHER" id="PTHR30569">
    <property type="entry name" value="CYTOSINE TRANSPORTER CODB"/>
    <property type="match status" value="1"/>
</dbReference>
<evidence type="ECO:0000313" key="7">
    <source>
        <dbReference type="EMBL" id="QHI71793.1"/>
    </source>
</evidence>
<proteinExistence type="inferred from homology"/>
<dbReference type="GO" id="GO:0005886">
    <property type="term" value="C:plasma membrane"/>
    <property type="evidence" value="ECO:0007669"/>
    <property type="project" value="TreeGrafter"/>
</dbReference>
<evidence type="ECO:0008006" key="9">
    <source>
        <dbReference type="Google" id="ProtNLM"/>
    </source>
</evidence>